<feature type="region of interest" description="Disordered" evidence="10">
    <location>
        <begin position="322"/>
        <end position="342"/>
    </location>
</feature>
<evidence type="ECO:0000256" key="10">
    <source>
        <dbReference type="SAM" id="MobiDB-lite"/>
    </source>
</evidence>
<dbReference type="InterPro" id="IPR015943">
    <property type="entry name" value="WD40/YVTN_repeat-like_dom_sf"/>
</dbReference>
<dbReference type="InterPro" id="IPR001680">
    <property type="entry name" value="WD40_rpt"/>
</dbReference>
<evidence type="ECO:0000256" key="4">
    <source>
        <dbReference type="ARBA" id="ARBA00014615"/>
    </source>
</evidence>
<dbReference type="GO" id="GO:0005743">
    <property type="term" value="C:mitochondrial inner membrane"/>
    <property type="evidence" value="ECO:0007669"/>
    <property type="project" value="UniProtKB-SubCell"/>
</dbReference>
<evidence type="ECO:0000256" key="8">
    <source>
        <dbReference type="ARBA" id="ARBA00023049"/>
    </source>
</evidence>
<dbReference type="GO" id="GO:0046872">
    <property type="term" value="F:metal ion binding"/>
    <property type="evidence" value="ECO:0007669"/>
    <property type="project" value="UniProtKB-KW"/>
</dbReference>
<dbReference type="GO" id="GO:0033615">
    <property type="term" value="P:mitochondrial proton-transporting ATP synthase complex assembly"/>
    <property type="evidence" value="ECO:0007669"/>
    <property type="project" value="TreeGrafter"/>
</dbReference>
<feature type="repeat" description="WD" evidence="9">
    <location>
        <begin position="442"/>
        <end position="483"/>
    </location>
</feature>
<dbReference type="STRING" id="133381.A0A2T9ZBT5"/>
<keyword evidence="13" id="KW-1185">Reference proteome</keyword>
<proteinExistence type="inferred from homology"/>
<evidence type="ECO:0000256" key="7">
    <source>
        <dbReference type="ARBA" id="ARBA00022801"/>
    </source>
</evidence>
<evidence type="ECO:0000256" key="3">
    <source>
        <dbReference type="ARBA" id="ARBA00014312"/>
    </source>
</evidence>
<sequence>MDKNESQEPRADLANDKNYRRCVAWRNDLFKHSPIVRFMSEKLENIGCLFKSEDVVCVECEEERSGGFDFENGIQLCCNKIESKVIMEDTLAHEMIHAYDYCKFNMDWYILEHHACSEIRAASLSGDCRWIKEVLRGHLGIIKQHQECVKRRAILSVQSNPNCKSKEEATVVVNKKRTVSASILLAGGQRGELVIADQKNPADFRILKLGDSINNFVCFESSDTDYSLSGLDKSGRRQSTASDDSVETRNGRSIFGTVNQGTSESEIETPYISTTRNRANTLSTYYGAAGLQINHSLNGFNQAMTGSDLNYRIHRAEANVTTPAENSNSVNEGLVSNSDASSRTSSVVNDRASLFTNFDDCIDEKFIEANMYNNRLLVCSNDRSIKFVSLPNLSVDHEIYFDSPINNASISPDGTKMVAVGDTNETFLFNKRGSYYERTSVISGSRDACFSSDWDRTSTIFATASQDGHVNIWDVRMLKKIASIEAYQIGRSCGACRNVKFSKYGPVDLMAFSEHTSYVTIVDSRTFNEKQVIKTTLDYVDPQITGLEFSYNSEKLFIGKLFT</sequence>
<gene>
    <name evidence="12" type="ORF">BB560_003502</name>
</gene>
<dbReference type="InterPro" id="IPR019165">
    <property type="entry name" value="Peptidase_M76_ATP23"/>
</dbReference>
<dbReference type="InterPro" id="IPR036322">
    <property type="entry name" value="WD40_repeat_dom_sf"/>
</dbReference>
<dbReference type="Proteomes" id="UP000245609">
    <property type="component" value="Unassembled WGS sequence"/>
</dbReference>
<dbReference type="Pfam" id="PF09768">
    <property type="entry name" value="Peptidase_M76"/>
    <property type="match status" value="1"/>
</dbReference>
<dbReference type="PANTHER" id="PTHR21711:SF0">
    <property type="entry name" value="MITOCHONDRIAL INNER MEMBRANE PROTEASE ATP23 HOMOLOG"/>
    <property type="match status" value="1"/>
</dbReference>
<evidence type="ECO:0000313" key="12">
    <source>
        <dbReference type="EMBL" id="PVV02053.1"/>
    </source>
</evidence>
<evidence type="ECO:0000256" key="6">
    <source>
        <dbReference type="ARBA" id="ARBA00022723"/>
    </source>
</evidence>
<dbReference type="PANTHER" id="PTHR21711">
    <property type="entry name" value="MITOCHONDRIAL INNER MEMBRANE PROTEASE"/>
    <property type="match status" value="1"/>
</dbReference>
<name>A0A2T9ZBT5_9FUNG</name>
<feature type="domain" description="DUF2415" evidence="11">
    <location>
        <begin position="494"/>
        <end position="533"/>
    </location>
</feature>
<feature type="region of interest" description="Disordered" evidence="10">
    <location>
        <begin position="229"/>
        <end position="250"/>
    </location>
</feature>
<evidence type="ECO:0000256" key="5">
    <source>
        <dbReference type="ARBA" id="ARBA00022670"/>
    </source>
</evidence>
<reference evidence="12 13" key="1">
    <citation type="journal article" date="2018" name="MBio">
        <title>Comparative Genomics Reveals the Core Gene Toolbox for the Fungus-Insect Symbiosis.</title>
        <authorList>
            <person name="Wang Y."/>
            <person name="Stata M."/>
            <person name="Wang W."/>
            <person name="Stajich J.E."/>
            <person name="White M.M."/>
            <person name="Moncalvo J.M."/>
        </authorList>
    </citation>
    <scope>NUCLEOTIDE SEQUENCE [LARGE SCALE GENOMIC DNA]</scope>
    <source>
        <strain evidence="12 13">SC-DP-2</strain>
    </source>
</reference>
<dbReference type="Pfam" id="PF10313">
    <property type="entry name" value="DUF2415"/>
    <property type="match status" value="1"/>
</dbReference>
<dbReference type="EMBL" id="MBFS01000636">
    <property type="protein sequence ID" value="PVV02053.1"/>
    <property type="molecule type" value="Genomic_DNA"/>
</dbReference>
<keyword evidence="5" id="KW-0645">Protease</keyword>
<keyword evidence="6" id="KW-0479">Metal-binding</keyword>
<protein>
    <recommendedName>
        <fullName evidence="4">Mitochondrial inner membrane protease ATP23</fullName>
    </recommendedName>
    <alternativeName>
        <fullName evidence="3">Mitochondrial inner membrane protease atp23</fullName>
    </alternativeName>
</protein>
<keyword evidence="8" id="KW-0482">Metalloprotease</keyword>
<dbReference type="SUPFAM" id="SSF50978">
    <property type="entry name" value="WD40 repeat-like"/>
    <property type="match status" value="1"/>
</dbReference>
<evidence type="ECO:0000259" key="11">
    <source>
        <dbReference type="Pfam" id="PF10313"/>
    </source>
</evidence>
<accession>A0A2T9ZBT5</accession>
<evidence type="ECO:0000256" key="9">
    <source>
        <dbReference type="PROSITE-ProRule" id="PRU00221"/>
    </source>
</evidence>
<dbReference type="GO" id="GO:0034982">
    <property type="term" value="P:mitochondrial protein processing"/>
    <property type="evidence" value="ECO:0007669"/>
    <property type="project" value="TreeGrafter"/>
</dbReference>
<evidence type="ECO:0000256" key="1">
    <source>
        <dbReference type="ARBA" id="ARBA00004137"/>
    </source>
</evidence>
<keyword evidence="7" id="KW-0378">Hydrolase</keyword>
<organism evidence="12 13">
    <name type="scientific">Smittium megazygosporum</name>
    <dbReference type="NCBI Taxonomy" id="133381"/>
    <lineage>
        <taxon>Eukaryota</taxon>
        <taxon>Fungi</taxon>
        <taxon>Fungi incertae sedis</taxon>
        <taxon>Zoopagomycota</taxon>
        <taxon>Kickxellomycotina</taxon>
        <taxon>Harpellomycetes</taxon>
        <taxon>Harpellales</taxon>
        <taxon>Legeriomycetaceae</taxon>
        <taxon>Smittium</taxon>
    </lineage>
</organism>
<dbReference type="GO" id="GO:0004222">
    <property type="term" value="F:metalloendopeptidase activity"/>
    <property type="evidence" value="ECO:0007669"/>
    <property type="project" value="InterPro"/>
</dbReference>
<evidence type="ECO:0000313" key="13">
    <source>
        <dbReference type="Proteomes" id="UP000245609"/>
    </source>
</evidence>
<dbReference type="Gene3D" id="2.130.10.10">
    <property type="entry name" value="YVTN repeat-like/Quinoprotein amine dehydrogenase"/>
    <property type="match status" value="1"/>
</dbReference>
<comment type="subcellular location">
    <subcellularLocation>
        <location evidence="1">Mitochondrion inner membrane</location>
        <topology evidence="1">Peripheral membrane protein</topology>
        <orientation evidence="1">Intermembrane side</orientation>
    </subcellularLocation>
</comment>
<dbReference type="OrthoDB" id="285308at2759"/>
<dbReference type="PROSITE" id="PS50294">
    <property type="entry name" value="WD_REPEATS_REGION"/>
    <property type="match status" value="1"/>
</dbReference>
<comment type="similarity">
    <text evidence="2">Belongs to the peptidase M76 family.</text>
</comment>
<dbReference type="InterPro" id="IPR019417">
    <property type="entry name" value="DUF2415"/>
</dbReference>
<dbReference type="Pfam" id="PF00400">
    <property type="entry name" value="WD40"/>
    <property type="match status" value="1"/>
</dbReference>
<comment type="caution">
    <text evidence="12">The sequence shown here is derived from an EMBL/GenBank/DDBJ whole genome shotgun (WGS) entry which is preliminary data.</text>
</comment>
<dbReference type="SMART" id="SM00320">
    <property type="entry name" value="WD40"/>
    <property type="match status" value="2"/>
</dbReference>
<dbReference type="PROSITE" id="PS50082">
    <property type="entry name" value="WD_REPEATS_2"/>
    <property type="match status" value="1"/>
</dbReference>
<keyword evidence="9" id="KW-0853">WD repeat</keyword>
<dbReference type="AlphaFoldDB" id="A0A2T9ZBT5"/>
<evidence type="ECO:0000256" key="2">
    <source>
        <dbReference type="ARBA" id="ARBA00009915"/>
    </source>
</evidence>